<dbReference type="InterPro" id="IPR050570">
    <property type="entry name" value="Cell_wall_metabolism_enzyme"/>
</dbReference>
<dbReference type="PANTHER" id="PTHR21666">
    <property type="entry name" value="PEPTIDASE-RELATED"/>
    <property type="match status" value="1"/>
</dbReference>
<dbReference type="Pfam" id="PF01551">
    <property type="entry name" value="Peptidase_M23"/>
    <property type="match status" value="1"/>
</dbReference>
<sequence length="398" mass="41846">MTTTPSTVARARRLPRIAGAVMALALAAGAVVATAEPAAASAVWVGSVPAGTKILPGDQVTSPNGQFKLIMQGDGNLVEYGIGNRVLWASNTAGNSGAIAVVRKDRALDITRNGKRLVRWTSAGTASSTAFKVRADGTMALLAGKAVVVGWTGFQDRVASGNRILGGTVLRSDTSNTRILNMRTDGNLVQKVSGRVVWQSRTGGHPGAWAELQTKGNFVIWTRDASRKKVAIWSSRTSTAGSGNLLVQVDGNVVLYGAKDTRVWSSRPVTGLAWPVNGTKITGRYGDDRGAGHVPRYHQGTDAPVPVGTPVYGSGTGTVTRTVANDGAYGNYIVVTYGMTTVLTAHLSKIEVKQGQIVKLGTEIAKSGNTGQSTGPHVHVETRRNGVLVDPLKNMHFR</sequence>
<name>A0A9Q2W0I4_9MICO</name>
<dbReference type="InterPro" id="IPR011055">
    <property type="entry name" value="Dup_hybrid_motif"/>
</dbReference>
<dbReference type="SUPFAM" id="SSF51110">
    <property type="entry name" value="alpha-D-mannose-specific plant lectins"/>
    <property type="match status" value="2"/>
</dbReference>
<reference evidence="3" key="1">
    <citation type="submission" date="2021-05" db="EMBL/GenBank/DDBJ databases">
        <title>Whole genome sequence of Curtobacterium flaccumfaciens pv. flaccumfaciens strain CFBP 3417.</title>
        <authorList>
            <person name="Osdaghi E."/>
            <person name="Taghouti G."/>
            <person name="Portier P."/>
            <person name="Fazliarab A."/>
            <person name="Taghavi S.M."/>
            <person name="Briand M."/>
            <person name="Le-Saux M."/>
            <person name="Jacques M.-A."/>
        </authorList>
    </citation>
    <scope>NUCLEOTIDE SEQUENCE</scope>
    <source>
        <strain evidence="3">CFBP 3417</strain>
    </source>
</reference>
<comment type="caution">
    <text evidence="3">The sequence shown here is derived from an EMBL/GenBank/DDBJ whole genome shotgun (WGS) entry which is preliminary data.</text>
</comment>
<dbReference type="Proteomes" id="UP000709437">
    <property type="component" value="Unassembled WGS sequence"/>
</dbReference>
<dbReference type="Gene3D" id="2.90.10.30">
    <property type="match status" value="1"/>
</dbReference>
<dbReference type="Gene3D" id="2.90.10.10">
    <property type="entry name" value="Bulb-type lectin domain"/>
    <property type="match status" value="2"/>
</dbReference>
<feature type="domain" description="Bulb-type lectin" evidence="2">
    <location>
        <begin position="155"/>
        <end position="268"/>
    </location>
</feature>
<evidence type="ECO:0000256" key="1">
    <source>
        <dbReference type="SAM" id="SignalP"/>
    </source>
</evidence>
<dbReference type="PROSITE" id="PS50927">
    <property type="entry name" value="BULB_LECTIN"/>
    <property type="match status" value="2"/>
</dbReference>
<dbReference type="SMART" id="SM00108">
    <property type="entry name" value="B_lectin"/>
    <property type="match status" value="2"/>
</dbReference>
<evidence type="ECO:0000313" key="3">
    <source>
        <dbReference type="EMBL" id="MBT1541007.1"/>
    </source>
</evidence>
<feature type="domain" description="Bulb-type lectin" evidence="2">
    <location>
        <begin position="45"/>
        <end position="154"/>
    </location>
</feature>
<feature type="chain" id="PRO_5040384210" evidence="1">
    <location>
        <begin position="36"/>
        <end position="398"/>
    </location>
</feature>
<organism evidence="3 4">
    <name type="scientific">Curtobacterium flaccumfaciens pv. flaccumfaciens</name>
    <dbReference type="NCBI Taxonomy" id="138532"/>
    <lineage>
        <taxon>Bacteria</taxon>
        <taxon>Bacillati</taxon>
        <taxon>Actinomycetota</taxon>
        <taxon>Actinomycetes</taxon>
        <taxon>Micrococcales</taxon>
        <taxon>Microbacteriaceae</taxon>
        <taxon>Curtobacterium</taxon>
    </lineage>
</organism>
<dbReference type="EMBL" id="JAHEWX010000003">
    <property type="protein sequence ID" value="MBT1541007.1"/>
    <property type="molecule type" value="Genomic_DNA"/>
</dbReference>
<dbReference type="PANTHER" id="PTHR21666:SF270">
    <property type="entry name" value="MUREIN HYDROLASE ACTIVATOR ENVC"/>
    <property type="match status" value="1"/>
</dbReference>
<dbReference type="SUPFAM" id="SSF51261">
    <property type="entry name" value="Duplicated hybrid motif"/>
    <property type="match status" value="1"/>
</dbReference>
<evidence type="ECO:0000313" key="4">
    <source>
        <dbReference type="Proteomes" id="UP000709437"/>
    </source>
</evidence>
<protein>
    <submittedName>
        <fullName evidence="3">Peptidoglycan DD-metalloendopeptidase family protein</fullName>
    </submittedName>
</protein>
<dbReference type="AlphaFoldDB" id="A0A9Q2W0I4"/>
<dbReference type="InterPro" id="IPR036426">
    <property type="entry name" value="Bulb-type_lectin_dom_sf"/>
</dbReference>
<gene>
    <name evidence="3" type="ORF">KK103_04475</name>
</gene>
<evidence type="ECO:0000259" key="2">
    <source>
        <dbReference type="PROSITE" id="PS50927"/>
    </source>
</evidence>
<accession>A0A9Q2W0I4</accession>
<keyword evidence="1" id="KW-0732">Signal</keyword>
<proteinExistence type="predicted"/>
<feature type="signal peptide" evidence="1">
    <location>
        <begin position="1"/>
        <end position="35"/>
    </location>
</feature>
<dbReference type="InterPro" id="IPR001480">
    <property type="entry name" value="Bulb-type_lectin_dom"/>
</dbReference>
<dbReference type="Gene3D" id="2.70.70.10">
    <property type="entry name" value="Glucose Permease (Domain IIA)"/>
    <property type="match status" value="1"/>
</dbReference>
<dbReference type="GO" id="GO:0004222">
    <property type="term" value="F:metalloendopeptidase activity"/>
    <property type="evidence" value="ECO:0007669"/>
    <property type="project" value="TreeGrafter"/>
</dbReference>
<dbReference type="RefSeq" id="WP_017887527.1">
    <property type="nucleotide sequence ID" value="NZ_JAHEWX010000003.1"/>
</dbReference>
<dbReference type="InterPro" id="IPR016047">
    <property type="entry name" value="M23ase_b-sheet_dom"/>
</dbReference>
<dbReference type="CDD" id="cd12797">
    <property type="entry name" value="M23_peptidase"/>
    <property type="match status" value="1"/>
</dbReference>